<feature type="compositionally biased region" description="Low complexity" evidence="7">
    <location>
        <begin position="613"/>
        <end position="634"/>
    </location>
</feature>
<dbReference type="SUPFAM" id="SSF57863">
    <property type="entry name" value="ArfGap/RecO-like zinc finger"/>
    <property type="match status" value="1"/>
</dbReference>
<keyword evidence="11" id="KW-1185">Reference proteome</keyword>
<protein>
    <recommendedName>
        <fullName evidence="5">ADP-ribosylation factor GTPase-activating protein</fullName>
    </recommendedName>
</protein>
<comment type="subcellular location">
    <subcellularLocation>
        <location evidence="5">Cytoplasm</location>
    </subcellularLocation>
</comment>
<dbReference type="InterPro" id="IPR004148">
    <property type="entry name" value="BAR_dom"/>
</dbReference>
<feature type="compositionally biased region" description="Polar residues" evidence="7">
    <location>
        <begin position="1091"/>
        <end position="1109"/>
    </location>
</feature>
<keyword evidence="1 5" id="KW-0479">Metal-binding</keyword>
<gene>
    <name evidence="10" type="ORF">SLS56_002482</name>
</gene>
<accession>A0ABR3T3M9</accession>
<dbReference type="InterPro" id="IPR001164">
    <property type="entry name" value="ArfGAP_dom"/>
</dbReference>
<feature type="domain" description="Arf-GAP" evidence="9">
    <location>
        <begin position="842"/>
        <end position="966"/>
    </location>
</feature>
<dbReference type="SUPFAM" id="SSF50729">
    <property type="entry name" value="PH domain-like"/>
    <property type="match status" value="1"/>
</dbReference>
<dbReference type="Gene3D" id="1.20.1270.60">
    <property type="entry name" value="Arfaptin homology (AH) domain/BAR domain"/>
    <property type="match status" value="1"/>
</dbReference>
<feature type="domain" description="PH" evidence="8">
    <location>
        <begin position="663"/>
        <end position="769"/>
    </location>
</feature>
<organism evidence="10 11">
    <name type="scientific">Neofusicoccum ribis</name>
    <dbReference type="NCBI Taxonomy" id="45134"/>
    <lineage>
        <taxon>Eukaryota</taxon>
        <taxon>Fungi</taxon>
        <taxon>Dikarya</taxon>
        <taxon>Ascomycota</taxon>
        <taxon>Pezizomycotina</taxon>
        <taxon>Dothideomycetes</taxon>
        <taxon>Dothideomycetes incertae sedis</taxon>
        <taxon>Botryosphaeriales</taxon>
        <taxon>Botryosphaeriaceae</taxon>
        <taxon>Neofusicoccum</taxon>
    </lineage>
</organism>
<keyword evidence="5" id="KW-0963">Cytoplasm</keyword>
<feature type="compositionally biased region" description="Polar residues" evidence="7">
    <location>
        <begin position="799"/>
        <end position="814"/>
    </location>
</feature>
<evidence type="ECO:0000256" key="4">
    <source>
        <dbReference type="PROSITE-ProRule" id="PRU00288"/>
    </source>
</evidence>
<dbReference type="Pfam" id="PF00169">
    <property type="entry name" value="PH"/>
    <property type="match status" value="1"/>
</dbReference>
<dbReference type="Pfam" id="PF16746">
    <property type="entry name" value="BAR_3"/>
    <property type="match status" value="1"/>
</dbReference>
<keyword evidence="5" id="KW-0040">ANK repeat</keyword>
<feature type="region of interest" description="Disordered" evidence="7">
    <location>
        <begin position="247"/>
        <end position="267"/>
    </location>
</feature>
<evidence type="ECO:0000259" key="8">
    <source>
        <dbReference type="PROSITE" id="PS50003"/>
    </source>
</evidence>
<keyword evidence="6" id="KW-0175">Coiled coil</keyword>
<dbReference type="InterPro" id="IPR037278">
    <property type="entry name" value="ARFGAP/RecO"/>
</dbReference>
<evidence type="ECO:0000256" key="3">
    <source>
        <dbReference type="ARBA" id="ARBA00022833"/>
    </source>
</evidence>
<dbReference type="InterPro" id="IPR027267">
    <property type="entry name" value="AH/BAR_dom_sf"/>
</dbReference>
<dbReference type="Pfam" id="PF01412">
    <property type="entry name" value="ArfGap"/>
    <property type="match status" value="1"/>
</dbReference>
<dbReference type="PROSITE" id="PS50003">
    <property type="entry name" value="PH_DOMAIN"/>
    <property type="match status" value="1"/>
</dbReference>
<comment type="function">
    <text evidence="5">GTPase-activating protein for the ADP ribosylation factor family.</text>
</comment>
<feature type="region of interest" description="Disordered" evidence="7">
    <location>
        <begin position="1020"/>
        <end position="1046"/>
    </location>
</feature>
<feature type="compositionally biased region" description="Basic and acidic residues" evidence="7">
    <location>
        <begin position="647"/>
        <end position="666"/>
    </location>
</feature>
<feature type="compositionally biased region" description="Low complexity" evidence="7">
    <location>
        <begin position="1020"/>
        <end position="1032"/>
    </location>
</feature>
<comment type="caution">
    <text evidence="10">The sequence shown here is derived from an EMBL/GenBank/DDBJ whole genome shotgun (WGS) entry which is preliminary data.</text>
</comment>
<dbReference type="CDD" id="cd08204">
    <property type="entry name" value="ArfGap"/>
    <property type="match status" value="1"/>
</dbReference>
<feature type="coiled-coil region" evidence="6">
    <location>
        <begin position="533"/>
        <end position="560"/>
    </location>
</feature>
<evidence type="ECO:0000313" key="10">
    <source>
        <dbReference type="EMBL" id="KAL1634178.1"/>
    </source>
</evidence>
<keyword evidence="2 4" id="KW-0863">Zinc-finger</keyword>
<dbReference type="CDD" id="cd07608">
    <property type="entry name" value="BAR_ArfGAP_fungi"/>
    <property type="match status" value="1"/>
</dbReference>
<feature type="region of interest" description="Disordered" evidence="7">
    <location>
        <begin position="599"/>
        <end position="666"/>
    </location>
</feature>
<reference evidence="10 11" key="1">
    <citation type="submission" date="2024-02" db="EMBL/GenBank/DDBJ databases">
        <title>De novo assembly and annotation of 12 fungi associated with fruit tree decline syndrome in Ontario, Canada.</title>
        <authorList>
            <person name="Sulman M."/>
            <person name="Ellouze W."/>
            <person name="Ilyukhin E."/>
        </authorList>
    </citation>
    <scope>NUCLEOTIDE SEQUENCE [LARGE SCALE GENOMIC DNA]</scope>
    <source>
        <strain evidence="10 11">M1-105</strain>
    </source>
</reference>
<dbReference type="SMART" id="SM00105">
    <property type="entry name" value="ArfGap"/>
    <property type="match status" value="1"/>
</dbReference>
<dbReference type="Gene3D" id="2.30.29.30">
    <property type="entry name" value="Pleckstrin-homology domain (PH domain)/Phosphotyrosine-binding domain (PTB)"/>
    <property type="match status" value="1"/>
</dbReference>
<keyword evidence="3 5" id="KW-0862">Zinc</keyword>
<dbReference type="SUPFAM" id="SSF103657">
    <property type="entry name" value="BAR/IMD domain-like"/>
    <property type="match status" value="1"/>
</dbReference>
<dbReference type="PANTHER" id="PTHR23180">
    <property type="entry name" value="CENTAURIN/ARF"/>
    <property type="match status" value="1"/>
</dbReference>
<dbReference type="InterPro" id="IPR045258">
    <property type="entry name" value="ACAP1/2/3-like"/>
</dbReference>
<keyword evidence="5" id="KW-0343">GTPase activation</keyword>
<dbReference type="InterPro" id="IPR011993">
    <property type="entry name" value="PH-like_dom_sf"/>
</dbReference>
<sequence>MGNVTSRQGEGDPLFLRDQTRFSITALTVTNARNRVLLNITPNAFPATRYTAKRDFGDDTVVDYVQDPEASPAAPPSFLLRLSNDEELIFNFTFVVRQTQAFQAANNPAIPVSTLAPVDTVINGLTFAFAPSSKELDNLVTREFHADPNLHKNPNVELVGDYSTMGNQSVQFQWSWKWKSPRPLEDRGGGWRNSCSFVEYDPRAHRLDTLATFAFWVQNTQRAVPLSPKNPSPHLELSVPPRLRVPSTQSIESRVSDSDGGEFKDVREPSSPAIEAIPEHSLGLVPTHATYQSSALSLTQTNNTLSGGIKVDLSCQRPGEDISALDDGPVFRANLKNYERNTVDMRAKWKRVLKRAEATLEAQVVCNNAVADLIEALKDTSTPNSNSVQPAIDHYFDKIAREILAYEKLNTLNVQKLIIDPISKLYNVDIKQAESKKKDFEEESKEYYSYVSRYLGQRQDSMKEKRRTETDTKYQTKRRNFELKRFDYSSYIQDLNGGRKNQEVLSYLTKYADAQAKGFMAAADKVKSMLPQLEALTQEVKEADKEFQLQRAEREEKRRALEKSGTAYKEPEVTTMSTLAPANGGLTLSEGARSDSVAPMFKSTISPPPVVGSPPSTASIPITPGLSSGPPAGSLPGGSPGQNKFKGIRDLEDKAPDGQDAHPPHKEGLLWALSRPGSHIDPKGLNKQAWHKFWITVGEGKLSEYSDWKNKMNLHMTPIDLRVASVREARNSERRFCFEVITPQFTRVYQTTSEEDLRTWINAINNALQTAVENKGIGDPSGTGSLDKSTRRDIASVLTGKSTSLSGRGNTGNTNRDKPVSRHATVGDRPSYRNPEPSGEANKLLEQIREADAGNKYCADCGSESKVDWVSINLGIVVCIECSGIHRSLGTHISKVRSLTLDVHSFTQDIIELLFKIGNRVSNMIWEARLDGAMKPSPVSTREQRLKFINQKYAEQAFVQPISATLSHYATPDETLLASVKKNDIQNVLYALALKASPNATDKSRSTPAVYLALSAADPASPADTASPAGSPGHPPQGAPAGGRKPFPVAELLIQNGADLPNQPAPFPLSMSARLYLEQKEDQRSGRRLGASSTQNGNNASTSVGQGDTLTALPTIMAGNGSSPGERTKERDAKLQKRVSAGGRLMKSDESYSSRRMF</sequence>
<proteinExistence type="predicted"/>
<evidence type="ECO:0000256" key="2">
    <source>
        <dbReference type="ARBA" id="ARBA00022771"/>
    </source>
</evidence>
<evidence type="ECO:0000256" key="7">
    <source>
        <dbReference type="SAM" id="MobiDB-lite"/>
    </source>
</evidence>
<evidence type="ECO:0000313" key="11">
    <source>
        <dbReference type="Proteomes" id="UP001521116"/>
    </source>
</evidence>
<feature type="region of interest" description="Disordered" evidence="7">
    <location>
        <begin position="798"/>
        <end position="839"/>
    </location>
</feature>
<feature type="region of interest" description="Disordered" evidence="7">
    <location>
        <begin position="1080"/>
        <end position="1158"/>
    </location>
</feature>
<dbReference type="PANTHER" id="PTHR23180:SF160">
    <property type="entry name" value="ADP-RIBOSYLATION FACTOR GTPASE-ACTIVATING PROTEIN EFFECTOR PROTEIN 1"/>
    <property type="match status" value="1"/>
</dbReference>
<dbReference type="PROSITE" id="PS50115">
    <property type="entry name" value="ARFGAP"/>
    <property type="match status" value="1"/>
</dbReference>
<feature type="compositionally biased region" description="Basic and acidic residues" evidence="7">
    <location>
        <begin position="1146"/>
        <end position="1158"/>
    </location>
</feature>
<dbReference type="InterPro" id="IPR038508">
    <property type="entry name" value="ArfGAP_dom_sf"/>
</dbReference>
<feature type="compositionally biased region" description="Basic and acidic residues" evidence="7">
    <location>
        <begin position="254"/>
        <end position="267"/>
    </location>
</feature>
<evidence type="ECO:0000256" key="1">
    <source>
        <dbReference type="ARBA" id="ARBA00022723"/>
    </source>
</evidence>
<dbReference type="InterPro" id="IPR001849">
    <property type="entry name" value="PH_domain"/>
</dbReference>
<feature type="compositionally biased region" description="Basic and acidic residues" evidence="7">
    <location>
        <begin position="1126"/>
        <end position="1135"/>
    </location>
</feature>
<name>A0ABR3T3M9_9PEZI</name>
<dbReference type="SMART" id="SM00233">
    <property type="entry name" value="PH"/>
    <property type="match status" value="1"/>
</dbReference>
<keyword evidence="5" id="KW-0677">Repeat</keyword>
<dbReference type="Gene3D" id="1.10.220.150">
    <property type="entry name" value="Arf GTPase activating protein"/>
    <property type="match status" value="1"/>
</dbReference>
<evidence type="ECO:0000259" key="9">
    <source>
        <dbReference type="PROSITE" id="PS50115"/>
    </source>
</evidence>
<dbReference type="EMBL" id="JAJVDC020000017">
    <property type="protein sequence ID" value="KAL1634178.1"/>
    <property type="molecule type" value="Genomic_DNA"/>
</dbReference>
<evidence type="ECO:0000256" key="6">
    <source>
        <dbReference type="SAM" id="Coils"/>
    </source>
</evidence>
<evidence type="ECO:0000256" key="5">
    <source>
        <dbReference type="RuleBase" id="RU369028"/>
    </source>
</evidence>
<dbReference type="Proteomes" id="UP001521116">
    <property type="component" value="Unassembled WGS sequence"/>
</dbReference>